<dbReference type="PATRIC" id="fig|1423792.3.peg.7"/>
<dbReference type="EMBL" id="AZEC01000001">
    <property type="protein sequence ID" value="KRL14362.1"/>
    <property type="molecule type" value="Genomic_DNA"/>
</dbReference>
<name>A0A0R1N9Y8_9LACO</name>
<keyword evidence="2" id="KW-1185">Reference proteome</keyword>
<evidence type="ECO:0000313" key="1">
    <source>
        <dbReference type="EMBL" id="KRL14362.1"/>
    </source>
</evidence>
<sequence length="75" mass="8244">MQYNTHKATLSNSLFVGGMTMASNDRYLLKTVTISGVGKTFLTKDNAILGKQVEVFARVDPTTGEVTFFVDPEQL</sequence>
<gene>
    <name evidence="1" type="ORF">FD09_GL000007</name>
</gene>
<reference evidence="1 2" key="1">
    <citation type="journal article" date="2015" name="Genome Announc.">
        <title>Expanding the biotechnology potential of lactobacilli through comparative genomics of 213 strains and associated genera.</title>
        <authorList>
            <person name="Sun Z."/>
            <person name="Harris H.M."/>
            <person name="McCann A."/>
            <person name="Guo C."/>
            <person name="Argimon S."/>
            <person name="Zhang W."/>
            <person name="Yang X."/>
            <person name="Jeffery I.B."/>
            <person name="Cooney J.C."/>
            <person name="Kagawa T.F."/>
            <person name="Liu W."/>
            <person name="Song Y."/>
            <person name="Salvetti E."/>
            <person name="Wrobel A."/>
            <person name="Rasinkangas P."/>
            <person name="Parkhill J."/>
            <person name="Rea M.C."/>
            <person name="O'Sullivan O."/>
            <person name="Ritari J."/>
            <person name="Douillard F.P."/>
            <person name="Paul Ross R."/>
            <person name="Yang R."/>
            <person name="Briner A.E."/>
            <person name="Felis G.E."/>
            <person name="de Vos W.M."/>
            <person name="Barrangou R."/>
            <person name="Klaenhammer T.R."/>
            <person name="Caufield P.W."/>
            <person name="Cui Y."/>
            <person name="Zhang H."/>
            <person name="O'Toole P.W."/>
        </authorList>
    </citation>
    <scope>NUCLEOTIDE SEQUENCE [LARGE SCALE GENOMIC DNA]</scope>
    <source>
        <strain evidence="1 2">DSM 12744</strain>
    </source>
</reference>
<dbReference type="AlphaFoldDB" id="A0A0R1N9Y8"/>
<comment type="caution">
    <text evidence="1">The sequence shown here is derived from an EMBL/GenBank/DDBJ whole genome shotgun (WGS) entry which is preliminary data.</text>
</comment>
<evidence type="ECO:0000313" key="2">
    <source>
        <dbReference type="Proteomes" id="UP000051330"/>
    </source>
</evidence>
<dbReference type="STRING" id="1423792.FD09_GL000007"/>
<protein>
    <submittedName>
        <fullName evidence="1">Uncharacterized protein</fullName>
    </submittedName>
</protein>
<organism evidence="1 2">
    <name type="scientific">Schleiferilactobacillus perolens DSM 12744</name>
    <dbReference type="NCBI Taxonomy" id="1423792"/>
    <lineage>
        <taxon>Bacteria</taxon>
        <taxon>Bacillati</taxon>
        <taxon>Bacillota</taxon>
        <taxon>Bacilli</taxon>
        <taxon>Lactobacillales</taxon>
        <taxon>Lactobacillaceae</taxon>
        <taxon>Schleiferilactobacillus</taxon>
    </lineage>
</organism>
<proteinExistence type="predicted"/>
<accession>A0A0R1N9Y8</accession>
<dbReference type="Proteomes" id="UP000051330">
    <property type="component" value="Unassembled WGS sequence"/>
</dbReference>